<dbReference type="PROSITE" id="PS50011">
    <property type="entry name" value="PROTEIN_KINASE_DOM"/>
    <property type="match status" value="1"/>
</dbReference>
<feature type="compositionally biased region" description="Low complexity" evidence="13">
    <location>
        <begin position="389"/>
        <end position="401"/>
    </location>
</feature>
<keyword evidence="5 11" id="KW-0547">Nucleotide-binding</keyword>
<protein>
    <recommendedName>
        <fullName evidence="8">Cyclin-dependent kinase 1</fullName>
        <ecNumber evidence="2">2.7.11.22</ecNumber>
    </recommendedName>
</protein>
<dbReference type="GO" id="GO:0010389">
    <property type="term" value="P:regulation of G2/M transition of mitotic cell cycle"/>
    <property type="evidence" value="ECO:0007669"/>
    <property type="project" value="TreeGrafter"/>
</dbReference>
<evidence type="ECO:0000259" key="14">
    <source>
        <dbReference type="PROSITE" id="PS50011"/>
    </source>
</evidence>
<dbReference type="AlphaFoldDB" id="A0AAV5GF00"/>
<feature type="compositionally biased region" description="Pro residues" evidence="13">
    <location>
        <begin position="368"/>
        <end position="388"/>
    </location>
</feature>
<dbReference type="GO" id="GO:0005524">
    <property type="term" value="F:ATP binding"/>
    <property type="evidence" value="ECO:0007669"/>
    <property type="project" value="UniProtKB-UniRule"/>
</dbReference>
<dbReference type="PROSITE" id="PS00107">
    <property type="entry name" value="PROTEIN_KINASE_ATP"/>
    <property type="match status" value="1"/>
</dbReference>
<dbReference type="InterPro" id="IPR011009">
    <property type="entry name" value="Kinase-like_dom_sf"/>
</dbReference>
<evidence type="ECO:0000256" key="11">
    <source>
        <dbReference type="PROSITE-ProRule" id="PRU10141"/>
    </source>
</evidence>
<dbReference type="FunFam" id="3.30.200.20:FF:000375">
    <property type="entry name" value="Cell division related protein kinase 2"/>
    <property type="match status" value="1"/>
</dbReference>
<dbReference type="Pfam" id="PF00069">
    <property type="entry name" value="Pkinase"/>
    <property type="match status" value="2"/>
</dbReference>
<dbReference type="GO" id="GO:0000082">
    <property type="term" value="P:G1/S transition of mitotic cell cycle"/>
    <property type="evidence" value="ECO:0007669"/>
    <property type="project" value="TreeGrafter"/>
</dbReference>
<evidence type="ECO:0000256" key="7">
    <source>
        <dbReference type="ARBA" id="ARBA00022840"/>
    </source>
</evidence>
<feature type="domain" description="Protein kinase" evidence="14">
    <location>
        <begin position="4"/>
        <end position="329"/>
    </location>
</feature>
<dbReference type="PROSITE" id="PS00108">
    <property type="entry name" value="PROTEIN_KINASE_ST"/>
    <property type="match status" value="1"/>
</dbReference>
<name>A0AAV5GF00_9BASI</name>
<dbReference type="GO" id="GO:0005634">
    <property type="term" value="C:nucleus"/>
    <property type="evidence" value="ECO:0007669"/>
    <property type="project" value="TreeGrafter"/>
</dbReference>
<evidence type="ECO:0000313" key="15">
    <source>
        <dbReference type="EMBL" id="GJN89094.1"/>
    </source>
</evidence>
<keyword evidence="4" id="KW-0808">Transferase</keyword>
<dbReference type="InterPro" id="IPR017441">
    <property type="entry name" value="Protein_kinase_ATP_BS"/>
</dbReference>
<organism evidence="15 16">
    <name type="scientific">Rhodotorula paludigena</name>
    <dbReference type="NCBI Taxonomy" id="86838"/>
    <lineage>
        <taxon>Eukaryota</taxon>
        <taxon>Fungi</taxon>
        <taxon>Dikarya</taxon>
        <taxon>Basidiomycota</taxon>
        <taxon>Pucciniomycotina</taxon>
        <taxon>Microbotryomycetes</taxon>
        <taxon>Sporidiobolales</taxon>
        <taxon>Sporidiobolaceae</taxon>
        <taxon>Rhodotorula</taxon>
    </lineage>
</organism>
<keyword evidence="16" id="KW-1185">Reference proteome</keyword>
<sequence length="476" mass="51779">MDNYERLEKVGEGTYGTVYKCKQLNTGAVVALKKIRLEEEDEGVPSTALREVSVLIELGQSQHRGAECIVKLLDVIQLDESLSLVFEFLDLDLKRYMDAAALVATAAAAPGAVDEDGNWSIPLPPQGLPHNVKGKGRAKRGLPADLVAKFMSQLLLGLAHLHSRRILHRDLKPQNLLIDKQGNLKIADFGLARAFGVPLRTYTHEIITLWYRPLEVLLGGRHYTTAVDVWSCATIFAEMASGLPLVPGDSEIDQIFRIFRLMGTPTEQTWPGLVQMPDYKPSFPNWRAADLRKVLPEMDDRALHLLNAMLQIDPERRMSAKSALRHPYFHSTSPTSGLPSSPLGQGTLSPLLNPWGTTGPPCAQQFAPAPPPPTASSASNPPPPPPQQQPSGSAAAASANARAQQQAYAAAVAHQQQQQAQVHAQAQAYFAAPNHAVHHHQHHHHHALEAMHESPVGASPGARAARSEGLMASPMH</sequence>
<dbReference type="GO" id="GO:0030332">
    <property type="term" value="F:cyclin binding"/>
    <property type="evidence" value="ECO:0007669"/>
    <property type="project" value="TreeGrafter"/>
</dbReference>
<dbReference type="EC" id="2.7.11.22" evidence="2"/>
<accession>A0AAV5GF00</accession>
<comment type="catalytic activity">
    <reaction evidence="9">
        <text>L-threonyl-[protein] + ATP = O-phospho-L-threonyl-[protein] + ADP + H(+)</text>
        <dbReference type="Rhea" id="RHEA:46608"/>
        <dbReference type="Rhea" id="RHEA-COMP:11060"/>
        <dbReference type="Rhea" id="RHEA-COMP:11605"/>
        <dbReference type="ChEBI" id="CHEBI:15378"/>
        <dbReference type="ChEBI" id="CHEBI:30013"/>
        <dbReference type="ChEBI" id="CHEBI:30616"/>
        <dbReference type="ChEBI" id="CHEBI:61977"/>
        <dbReference type="ChEBI" id="CHEBI:456216"/>
        <dbReference type="EC" id="2.7.11.22"/>
    </reaction>
</comment>
<dbReference type="EMBL" id="BQKY01000004">
    <property type="protein sequence ID" value="GJN89094.1"/>
    <property type="molecule type" value="Genomic_DNA"/>
</dbReference>
<evidence type="ECO:0000256" key="2">
    <source>
        <dbReference type="ARBA" id="ARBA00012425"/>
    </source>
</evidence>
<evidence type="ECO:0000256" key="12">
    <source>
        <dbReference type="RuleBase" id="RU000304"/>
    </source>
</evidence>
<feature type="binding site" evidence="11">
    <location>
        <position position="33"/>
    </location>
    <ligand>
        <name>ATP</name>
        <dbReference type="ChEBI" id="CHEBI:30616"/>
    </ligand>
</feature>
<dbReference type="GO" id="GO:0010468">
    <property type="term" value="P:regulation of gene expression"/>
    <property type="evidence" value="ECO:0007669"/>
    <property type="project" value="TreeGrafter"/>
</dbReference>
<feature type="region of interest" description="Disordered" evidence="13">
    <location>
        <begin position="327"/>
        <end position="401"/>
    </location>
</feature>
<dbReference type="GO" id="GO:0000307">
    <property type="term" value="C:cyclin-dependent protein kinase holoenzyme complex"/>
    <property type="evidence" value="ECO:0007669"/>
    <property type="project" value="TreeGrafter"/>
</dbReference>
<keyword evidence="7 11" id="KW-0067">ATP-binding</keyword>
<evidence type="ECO:0000256" key="5">
    <source>
        <dbReference type="ARBA" id="ARBA00022741"/>
    </source>
</evidence>
<dbReference type="GO" id="GO:0005737">
    <property type="term" value="C:cytoplasm"/>
    <property type="evidence" value="ECO:0007669"/>
    <property type="project" value="TreeGrafter"/>
</dbReference>
<keyword evidence="6" id="KW-0418">Kinase</keyword>
<dbReference type="Gene3D" id="3.30.200.20">
    <property type="entry name" value="Phosphorylase Kinase, domain 1"/>
    <property type="match status" value="1"/>
</dbReference>
<feature type="region of interest" description="Disordered" evidence="13">
    <location>
        <begin position="436"/>
        <end position="476"/>
    </location>
</feature>
<proteinExistence type="inferred from homology"/>
<evidence type="ECO:0000256" key="3">
    <source>
        <dbReference type="ARBA" id="ARBA00022527"/>
    </source>
</evidence>
<gene>
    <name evidence="15" type="ORF">Rhopal_002068-T1</name>
</gene>
<feature type="compositionally biased region" description="Basic residues" evidence="13">
    <location>
        <begin position="436"/>
        <end position="446"/>
    </location>
</feature>
<comment type="similarity">
    <text evidence="1">Belongs to the protein kinase superfamily. CMGC Ser/Thr protein kinase family. CDC2/CDKX subfamily.</text>
</comment>
<dbReference type="SUPFAM" id="SSF56112">
    <property type="entry name" value="Protein kinase-like (PK-like)"/>
    <property type="match status" value="1"/>
</dbReference>
<dbReference type="SMART" id="SM00220">
    <property type="entry name" value="S_TKc"/>
    <property type="match status" value="1"/>
</dbReference>
<dbReference type="Gene3D" id="1.10.510.10">
    <property type="entry name" value="Transferase(Phosphotransferase) domain 1"/>
    <property type="match status" value="1"/>
</dbReference>
<dbReference type="GO" id="GO:0004693">
    <property type="term" value="F:cyclin-dependent protein serine/threonine kinase activity"/>
    <property type="evidence" value="ECO:0007669"/>
    <property type="project" value="UniProtKB-EC"/>
</dbReference>
<dbReference type="PANTHER" id="PTHR24056:SF254">
    <property type="entry name" value="CYCLIN-DEPENDENT KINASE 2"/>
    <property type="match status" value="1"/>
</dbReference>
<comment type="caution">
    <text evidence="15">The sequence shown here is derived from an EMBL/GenBank/DDBJ whole genome shotgun (WGS) entry which is preliminary data.</text>
</comment>
<dbReference type="InterPro" id="IPR000719">
    <property type="entry name" value="Prot_kinase_dom"/>
</dbReference>
<evidence type="ECO:0000256" key="6">
    <source>
        <dbReference type="ARBA" id="ARBA00022777"/>
    </source>
</evidence>
<dbReference type="Proteomes" id="UP001342314">
    <property type="component" value="Unassembled WGS sequence"/>
</dbReference>
<evidence type="ECO:0000256" key="13">
    <source>
        <dbReference type="SAM" id="MobiDB-lite"/>
    </source>
</evidence>
<comment type="catalytic activity">
    <reaction evidence="10">
        <text>L-seryl-[protein] + ATP = O-phospho-L-seryl-[protein] + ADP + H(+)</text>
        <dbReference type="Rhea" id="RHEA:17989"/>
        <dbReference type="Rhea" id="RHEA-COMP:9863"/>
        <dbReference type="Rhea" id="RHEA-COMP:11604"/>
        <dbReference type="ChEBI" id="CHEBI:15378"/>
        <dbReference type="ChEBI" id="CHEBI:29999"/>
        <dbReference type="ChEBI" id="CHEBI:30616"/>
        <dbReference type="ChEBI" id="CHEBI:83421"/>
        <dbReference type="ChEBI" id="CHEBI:456216"/>
        <dbReference type="EC" id="2.7.11.22"/>
    </reaction>
</comment>
<evidence type="ECO:0000256" key="1">
    <source>
        <dbReference type="ARBA" id="ARBA00006485"/>
    </source>
</evidence>
<evidence type="ECO:0000256" key="8">
    <source>
        <dbReference type="ARBA" id="ARBA00039266"/>
    </source>
</evidence>
<reference evidence="15 16" key="1">
    <citation type="submission" date="2021-12" db="EMBL/GenBank/DDBJ databases">
        <title>High titer production of polyol ester of fatty acids by Rhodotorula paludigena BS15 towards product separation-free biomass refinery.</title>
        <authorList>
            <person name="Mano J."/>
            <person name="Ono H."/>
            <person name="Tanaka T."/>
            <person name="Naito K."/>
            <person name="Sushida H."/>
            <person name="Ike M."/>
            <person name="Tokuyasu K."/>
            <person name="Kitaoka M."/>
        </authorList>
    </citation>
    <scope>NUCLEOTIDE SEQUENCE [LARGE SCALE GENOMIC DNA]</scope>
    <source>
        <strain evidence="15 16">BS15</strain>
    </source>
</reference>
<feature type="compositionally biased region" description="Low complexity" evidence="13">
    <location>
        <begin position="331"/>
        <end position="352"/>
    </location>
</feature>
<dbReference type="GO" id="GO:0007165">
    <property type="term" value="P:signal transduction"/>
    <property type="evidence" value="ECO:0007669"/>
    <property type="project" value="TreeGrafter"/>
</dbReference>
<keyword evidence="3 12" id="KW-0723">Serine/threonine-protein kinase</keyword>
<evidence type="ECO:0000256" key="9">
    <source>
        <dbReference type="ARBA" id="ARBA00047811"/>
    </source>
</evidence>
<evidence type="ECO:0000256" key="4">
    <source>
        <dbReference type="ARBA" id="ARBA00022679"/>
    </source>
</evidence>
<dbReference type="FunFam" id="1.10.510.10:FF:000574">
    <property type="entry name" value="Cell division related protein kinase 2"/>
    <property type="match status" value="1"/>
</dbReference>
<dbReference type="PANTHER" id="PTHR24056">
    <property type="entry name" value="CELL DIVISION PROTEIN KINASE"/>
    <property type="match status" value="1"/>
</dbReference>
<dbReference type="InterPro" id="IPR008271">
    <property type="entry name" value="Ser/Thr_kinase_AS"/>
</dbReference>
<evidence type="ECO:0000256" key="10">
    <source>
        <dbReference type="ARBA" id="ARBA00048367"/>
    </source>
</evidence>
<evidence type="ECO:0000313" key="16">
    <source>
        <dbReference type="Proteomes" id="UP001342314"/>
    </source>
</evidence>
<dbReference type="InterPro" id="IPR050108">
    <property type="entry name" value="CDK"/>
</dbReference>